<accession>A0A2U1CR86</accession>
<name>A0A2U1CR86_9BURK</name>
<dbReference type="Gene3D" id="3.10.20.30">
    <property type="match status" value="1"/>
</dbReference>
<dbReference type="InterPro" id="IPR003749">
    <property type="entry name" value="ThiS/MoaD-like"/>
</dbReference>
<protein>
    <recommendedName>
        <fullName evidence="3">Molybdopterin synthase sulfur carrier subunit</fullName>
    </recommendedName>
</protein>
<dbReference type="GO" id="GO:0000166">
    <property type="term" value="F:nucleotide binding"/>
    <property type="evidence" value="ECO:0007669"/>
    <property type="project" value="UniProtKB-KW"/>
</dbReference>
<proteinExistence type="inferred from homology"/>
<dbReference type="GO" id="GO:0006777">
    <property type="term" value="P:Mo-molybdopterin cofactor biosynthetic process"/>
    <property type="evidence" value="ECO:0007669"/>
    <property type="project" value="InterPro"/>
</dbReference>
<sequence length="83" mass="9188">MSGTAINVLYFAQVAELTQVRQESWPLQGPISGADWLAQLEQRYPQLAPTRRLKLAVNQFHVRPDSVIQPGDEVAVFEPVTGG</sequence>
<keyword evidence="5" id="KW-1185">Reference proteome</keyword>
<dbReference type="Pfam" id="PF02597">
    <property type="entry name" value="ThiS"/>
    <property type="match status" value="1"/>
</dbReference>
<dbReference type="GO" id="GO:1990133">
    <property type="term" value="C:molybdopterin adenylyltransferase complex"/>
    <property type="evidence" value="ECO:0007669"/>
    <property type="project" value="TreeGrafter"/>
</dbReference>
<dbReference type="RefSeq" id="WP_017525543.1">
    <property type="nucleotide sequence ID" value="NZ_JACCEX010000001.1"/>
</dbReference>
<evidence type="ECO:0000313" key="5">
    <source>
        <dbReference type="Proteomes" id="UP000246145"/>
    </source>
</evidence>
<dbReference type="PANTHER" id="PTHR33359:SF1">
    <property type="entry name" value="MOLYBDOPTERIN SYNTHASE SULFUR CARRIER SUBUNIT"/>
    <property type="match status" value="1"/>
</dbReference>
<dbReference type="OrthoDB" id="9801945at2"/>
<gene>
    <name evidence="4" type="ORF">C7440_0739</name>
</gene>
<dbReference type="InterPro" id="IPR044672">
    <property type="entry name" value="MOCS2A"/>
</dbReference>
<dbReference type="PANTHER" id="PTHR33359">
    <property type="entry name" value="MOLYBDOPTERIN SYNTHASE SULFUR CARRIER SUBUNIT"/>
    <property type="match status" value="1"/>
</dbReference>
<dbReference type="InterPro" id="IPR016155">
    <property type="entry name" value="Mopterin_synth/thiamin_S_b"/>
</dbReference>
<dbReference type="AlphaFoldDB" id="A0A2U1CR86"/>
<dbReference type="CDD" id="cd00754">
    <property type="entry name" value="Ubl_MoaD"/>
    <property type="match status" value="1"/>
</dbReference>
<dbReference type="Proteomes" id="UP000246145">
    <property type="component" value="Unassembled WGS sequence"/>
</dbReference>
<comment type="similarity">
    <text evidence="2">Belongs to the MoaD family.</text>
</comment>
<dbReference type="SUPFAM" id="SSF54285">
    <property type="entry name" value="MoaD/ThiS"/>
    <property type="match status" value="1"/>
</dbReference>
<reference evidence="4 5" key="1">
    <citation type="submission" date="2018-04" db="EMBL/GenBank/DDBJ databases">
        <title>Genomic Encyclopedia of Type Strains, Phase IV (KMG-IV): sequencing the most valuable type-strain genomes for metagenomic binning, comparative biology and taxonomic classification.</title>
        <authorList>
            <person name="Goeker M."/>
        </authorList>
    </citation>
    <scope>NUCLEOTIDE SEQUENCE [LARGE SCALE GENOMIC DNA]</scope>
    <source>
        <strain evidence="4 5">DSM 10065</strain>
    </source>
</reference>
<dbReference type="UniPathway" id="UPA00344"/>
<evidence type="ECO:0000313" key="4">
    <source>
        <dbReference type="EMBL" id="PVY68344.1"/>
    </source>
</evidence>
<evidence type="ECO:0000256" key="3">
    <source>
        <dbReference type="ARBA" id="ARBA00024247"/>
    </source>
</evidence>
<dbReference type="InterPro" id="IPR012675">
    <property type="entry name" value="Beta-grasp_dom_sf"/>
</dbReference>
<evidence type="ECO:0000256" key="1">
    <source>
        <dbReference type="ARBA" id="ARBA00022741"/>
    </source>
</evidence>
<comment type="caution">
    <text evidence="4">The sequence shown here is derived from an EMBL/GenBank/DDBJ whole genome shotgun (WGS) entry which is preliminary data.</text>
</comment>
<keyword evidence="1" id="KW-0547">Nucleotide-binding</keyword>
<dbReference type="EMBL" id="QEKO01000001">
    <property type="protein sequence ID" value="PVY68344.1"/>
    <property type="molecule type" value="Genomic_DNA"/>
</dbReference>
<dbReference type="STRING" id="1231391.GCA_000308195_03192"/>
<organism evidence="4 5">
    <name type="scientific">Pusillimonas noertemannii</name>
    <dbReference type="NCBI Taxonomy" id="305977"/>
    <lineage>
        <taxon>Bacteria</taxon>
        <taxon>Pseudomonadati</taxon>
        <taxon>Pseudomonadota</taxon>
        <taxon>Betaproteobacteria</taxon>
        <taxon>Burkholderiales</taxon>
        <taxon>Alcaligenaceae</taxon>
        <taxon>Pusillimonas</taxon>
    </lineage>
</organism>
<evidence type="ECO:0000256" key="2">
    <source>
        <dbReference type="ARBA" id="ARBA00024200"/>
    </source>
</evidence>